<evidence type="ECO:0000256" key="6">
    <source>
        <dbReference type="ARBA" id="ARBA00022989"/>
    </source>
</evidence>
<organism evidence="10 11">
    <name type="scientific">Leptolyngbya iicbica LK</name>
    <dbReference type="NCBI Taxonomy" id="2294035"/>
    <lineage>
        <taxon>Bacteria</taxon>
        <taxon>Bacillati</taxon>
        <taxon>Cyanobacteriota</taxon>
        <taxon>Cyanophyceae</taxon>
        <taxon>Leptolyngbyales</taxon>
        <taxon>Leptolyngbyaceae</taxon>
        <taxon>Leptolyngbya group</taxon>
        <taxon>Leptolyngbya</taxon>
        <taxon>Leptolyngbya iicbica</taxon>
    </lineage>
</organism>
<proteinExistence type="inferred from homology"/>
<keyword evidence="5 8" id="KW-0812">Transmembrane</keyword>
<dbReference type="OrthoDB" id="9807065at2"/>
<dbReference type="InterPro" id="IPR000515">
    <property type="entry name" value="MetI-like"/>
</dbReference>
<dbReference type="RefSeq" id="WP_044151394.1">
    <property type="nucleotide sequence ID" value="NZ_QVFV01000005.1"/>
</dbReference>
<evidence type="ECO:0000259" key="9">
    <source>
        <dbReference type="PROSITE" id="PS50928"/>
    </source>
</evidence>
<gene>
    <name evidence="10" type="primary">pstA</name>
    <name evidence="10" type="ORF">DYY88_18700</name>
</gene>
<dbReference type="InterPro" id="IPR005672">
    <property type="entry name" value="Phosphate_PstA"/>
</dbReference>
<feature type="transmembrane region" description="Helical" evidence="8">
    <location>
        <begin position="31"/>
        <end position="56"/>
    </location>
</feature>
<name>A0A4Q7E3V8_9CYAN</name>
<accession>A0A4Q7E3V8</accession>
<evidence type="ECO:0000256" key="4">
    <source>
        <dbReference type="ARBA" id="ARBA00022475"/>
    </source>
</evidence>
<evidence type="ECO:0000256" key="3">
    <source>
        <dbReference type="ARBA" id="ARBA00022448"/>
    </source>
</evidence>
<protein>
    <recommendedName>
        <fullName evidence="8">Phosphate transport system permease protein PstA</fullName>
    </recommendedName>
</protein>
<dbReference type="Pfam" id="PF00528">
    <property type="entry name" value="BPD_transp_1"/>
    <property type="match status" value="1"/>
</dbReference>
<feature type="transmembrane region" description="Helical" evidence="8">
    <location>
        <begin position="273"/>
        <end position="298"/>
    </location>
</feature>
<evidence type="ECO:0000256" key="1">
    <source>
        <dbReference type="ARBA" id="ARBA00004651"/>
    </source>
</evidence>
<dbReference type="GO" id="GO:0005886">
    <property type="term" value="C:plasma membrane"/>
    <property type="evidence" value="ECO:0007669"/>
    <property type="project" value="UniProtKB-SubCell"/>
</dbReference>
<dbReference type="Proteomes" id="UP000292459">
    <property type="component" value="Unassembled WGS sequence"/>
</dbReference>
<comment type="subcellular location">
    <subcellularLocation>
        <location evidence="1 8">Cell membrane</location>
        <topology evidence="1 8">Multi-pass membrane protein</topology>
    </subcellularLocation>
</comment>
<evidence type="ECO:0000256" key="7">
    <source>
        <dbReference type="ARBA" id="ARBA00023136"/>
    </source>
</evidence>
<dbReference type="GO" id="GO:0005315">
    <property type="term" value="F:phosphate transmembrane transporter activity"/>
    <property type="evidence" value="ECO:0007669"/>
    <property type="project" value="InterPro"/>
</dbReference>
<keyword evidence="7 8" id="KW-0472">Membrane</keyword>
<dbReference type="EMBL" id="QVFV01000005">
    <property type="protein sequence ID" value="RZM76682.1"/>
    <property type="molecule type" value="Genomic_DNA"/>
</dbReference>
<feature type="transmembrane region" description="Helical" evidence="8">
    <location>
        <begin position="223"/>
        <end position="242"/>
    </location>
</feature>
<keyword evidence="4 8" id="KW-1003">Cell membrane</keyword>
<sequence>MVSPQKSVESSRSDYQPQLQKRYKIDQIFQIISWMAVLSGIVVLTVLIVGILIQGIPNLSWDFLVSPPSRKPEQAGIWPAFLGSIILLIITAAVSIPIGVGTGIFLQEFAKDNKLAQIIEINISNLAAVPSIIYGLLGLFAFARIFGFITGGRSILSGGLTLALLILPVIIVATREALKAVPDSIRLAGMALGATRWQTVRTHVLPQAIPGIMTGTILALSRAIGETAPIIVVGAAAFVPFAPTLTIEGLQEPAFTALPIQIFNWVSRPQEEFHYIAASAIIVLMIVLLVMNATAIFVRNRFQSSR</sequence>
<dbReference type="NCBIfam" id="TIGR00974">
    <property type="entry name" value="3a0107s02c"/>
    <property type="match status" value="1"/>
</dbReference>
<dbReference type="CDD" id="cd06261">
    <property type="entry name" value="TM_PBP2"/>
    <property type="match status" value="1"/>
</dbReference>
<dbReference type="SUPFAM" id="SSF161098">
    <property type="entry name" value="MetI-like"/>
    <property type="match status" value="1"/>
</dbReference>
<dbReference type="AlphaFoldDB" id="A0A4Q7E3V8"/>
<dbReference type="PANTHER" id="PTHR43470:SF5">
    <property type="entry name" value="PHOSPHATE TRANSPORT SYSTEM PERMEASE PROTEIN PSTA"/>
    <property type="match status" value="1"/>
</dbReference>
<keyword evidence="11" id="KW-1185">Reference proteome</keyword>
<dbReference type="PANTHER" id="PTHR43470">
    <property type="entry name" value="PHOSPHATE TRANSPORT SYSTEM PERMEASE PROTEIN PSTA-RELATED"/>
    <property type="match status" value="1"/>
</dbReference>
<feature type="domain" description="ABC transmembrane type-1" evidence="9">
    <location>
        <begin position="81"/>
        <end position="294"/>
    </location>
</feature>
<dbReference type="Gene3D" id="1.10.3720.10">
    <property type="entry name" value="MetI-like"/>
    <property type="match status" value="1"/>
</dbReference>
<evidence type="ECO:0000313" key="10">
    <source>
        <dbReference type="EMBL" id="RZM76682.1"/>
    </source>
</evidence>
<feature type="transmembrane region" description="Helical" evidence="8">
    <location>
        <begin position="76"/>
        <end position="106"/>
    </location>
</feature>
<keyword evidence="3" id="KW-0813">Transport</keyword>
<comment type="similarity">
    <text evidence="2 8">Belongs to the binding-protein-dependent transport system permease family. CysTW subfamily.</text>
</comment>
<evidence type="ECO:0000256" key="5">
    <source>
        <dbReference type="ARBA" id="ARBA00022692"/>
    </source>
</evidence>
<feature type="transmembrane region" description="Helical" evidence="8">
    <location>
        <begin position="126"/>
        <end position="149"/>
    </location>
</feature>
<dbReference type="GO" id="GO:0035435">
    <property type="term" value="P:phosphate ion transmembrane transport"/>
    <property type="evidence" value="ECO:0007669"/>
    <property type="project" value="InterPro"/>
</dbReference>
<comment type="caution">
    <text evidence="10">The sequence shown here is derived from an EMBL/GenBank/DDBJ whole genome shotgun (WGS) entry which is preliminary data.</text>
</comment>
<dbReference type="InterPro" id="IPR035906">
    <property type="entry name" value="MetI-like_sf"/>
</dbReference>
<keyword evidence="6 8" id="KW-1133">Transmembrane helix</keyword>
<evidence type="ECO:0000313" key="11">
    <source>
        <dbReference type="Proteomes" id="UP000292459"/>
    </source>
</evidence>
<reference evidence="10 11" key="1">
    <citation type="submission" date="2018-11" db="EMBL/GenBank/DDBJ databases">
        <title>Whole genome sequencing of an environmental sample.</title>
        <authorList>
            <person name="Sarangi A.N."/>
            <person name="Singh D."/>
            <person name="Tripathy S."/>
        </authorList>
    </citation>
    <scope>NUCLEOTIDE SEQUENCE [LARGE SCALE GENOMIC DNA]</scope>
    <source>
        <strain evidence="10 11">Lakshadweep</strain>
    </source>
</reference>
<evidence type="ECO:0000256" key="8">
    <source>
        <dbReference type="RuleBase" id="RU363043"/>
    </source>
</evidence>
<evidence type="ECO:0000256" key="2">
    <source>
        <dbReference type="ARBA" id="ARBA00007069"/>
    </source>
</evidence>
<dbReference type="PROSITE" id="PS50928">
    <property type="entry name" value="ABC_TM1"/>
    <property type="match status" value="1"/>
</dbReference>
<feature type="transmembrane region" description="Helical" evidence="8">
    <location>
        <begin position="155"/>
        <end position="174"/>
    </location>
</feature>